<proteinExistence type="predicted"/>
<name>A0A0H1R3M2_9EURY</name>
<sequence>MDQSPEVVAFIREALGLSPDARADDVAALYQSMETELPLQPDIVFKEDERLYFVEVKLNVTSIDTIARMQLLRELWHRREPGRPPVELVLAARTIRPREEQLARELGIRVIKLPRTLGPPLQSEFKPSKSRITSEKSWKIVSRLLKEKSTSIRQLALKEGVSYGWAHKTVEMLISQNIAKKNDSYVQISDVKKLLNGIAWERPMKNMSIAEIPTSFSDSIPAARDITSMLSDQNVPFAFTGYTAGGLYTGYAVRQDAIYLYLDRKNLNLFSELFKAPFNKSNRNCIRAWIYAPDRDIFTDTQQKEGITVVSPAQTLLDLAGFGYSAMDLTKALVNIYDAL</sequence>
<accession>A0A0H1R3M2</accession>
<gene>
    <name evidence="1" type="ORF">SZ63_01200</name>
</gene>
<evidence type="ECO:0000313" key="2">
    <source>
        <dbReference type="Proteomes" id="UP000035301"/>
    </source>
</evidence>
<evidence type="ECO:0000313" key="1">
    <source>
        <dbReference type="EMBL" id="KLK89396.1"/>
    </source>
</evidence>
<dbReference type="PATRIC" id="fig|1550566.3.peg.258"/>
<dbReference type="AlphaFoldDB" id="A0A0H1R3M2"/>
<comment type="caution">
    <text evidence="1">The sequence shown here is derived from an EMBL/GenBank/DDBJ whole genome shotgun (WGS) entry which is preliminary data.</text>
</comment>
<dbReference type="STRING" id="1550566.SZ63_01200"/>
<dbReference type="EMBL" id="JXOJ01000001">
    <property type="protein sequence ID" value="KLK89396.1"/>
    <property type="molecule type" value="Genomic_DNA"/>
</dbReference>
<dbReference type="Proteomes" id="UP000035301">
    <property type="component" value="Unassembled WGS sequence"/>
</dbReference>
<protein>
    <submittedName>
        <fullName evidence="1">Uncharacterized protein</fullName>
    </submittedName>
</protein>
<reference evidence="1 2" key="1">
    <citation type="journal article" date="2015" name="Int. J. Syst. Evol. Microbiol.">
        <title>Methanoculleus sediminis sp. nov., a methanogen from sediments near a submarine mud volcano.</title>
        <authorList>
            <person name="Chen S.C."/>
            <person name="Chen M.F."/>
            <person name="Lai M.C."/>
            <person name="Weng C.Y."/>
            <person name="Wu S.Y."/>
            <person name="Lin S."/>
            <person name="Yang T.F."/>
            <person name="Chen P.C."/>
        </authorList>
    </citation>
    <scope>NUCLEOTIDE SEQUENCE [LARGE SCALE GENOMIC DNA]</scope>
    <source>
        <strain evidence="1 2">S3Fa</strain>
    </source>
</reference>
<organism evidence="1 2">
    <name type="scientific">Methanoculleus sediminis</name>
    <dbReference type="NCBI Taxonomy" id="1550566"/>
    <lineage>
        <taxon>Archaea</taxon>
        <taxon>Methanobacteriati</taxon>
        <taxon>Methanobacteriota</taxon>
        <taxon>Stenosarchaea group</taxon>
        <taxon>Methanomicrobia</taxon>
        <taxon>Methanomicrobiales</taxon>
        <taxon>Methanomicrobiaceae</taxon>
        <taxon>Methanoculleus</taxon>
    </lineage>
</organism>
<keyword evidence="2" id="KW-1185">Reference proteome</keyword>